<reference evidence="2 3" key="1">
    <citation type="submission" date="2018-06" db="EMBL/GenBank/DDBJ databases">
        <title>A transcriptomic atlas of mushroom development highlights an independent origin of complex multicellularity.</title>
        <authorList>
            <consortium name="DOE Joint Genome Institute"/>
            <person name="Krizsan K."/>
            <person name="Almasi E."/>
            <person name="Merenyi Z."/>
            <person name="Sahu N."/>
            <person name="Viragh M."/>
            <person name="Koszo T."/>
            <person name="Mondo S."/>
            <person name="Kiss B."/>
            <person name="Balint B."/>
            <person name="Kues U."/>
            <person name="Barry K."/>
            <person name="Hegedus J.C."/>
            <person name="Henrissat B."/>
            <person name="Johnson J."/>
            <person name="Lipzen A."/>
            <person name="Ohm R."/>
            <person name="Nagy I."/>
            <person name="Pangilinan J."/>
            <person name="Yan J."/>
            <person name="Xiong Y."/>
            <person name="Grigoriev I.V."/>
            <person name="Hibbett D.S."/>
            <person name="Nagy L.G."/>
        </authorList>
    </citation>
    <scope>NUCLEOTIDE SEQUENCE [LARGE SCALE GENOMIC DNA]</scope>
    <source>
        <strain evidence="2 3">SZMC22713</strain>
    </source>
</reference>
<evidence type="ECO:0000256" key="1">
    <source>
        <dbReference type="SAM" id="Phobius"/>
    </source>
</evidence>
<dbReference type="VEuPathDB" id="FungiDB:BD410DRAFT_842532"/>
<proteinExistence type="predicted"/>
<evidence type="ECO:0000313" key="2">
    <source>
        <dbReference type="EMBL" id="TDL18813.1"/>
    </source>
</evidence>
<dbReference type="STRING" id="50990.A0A4Y7PTS3"/>
<gene>
    <name evidence="2" type="ORF">BD410DRAFT_842532</name>
</gene>
<keyword evidence="3" id="KW-1185">Reference proteome</keyword>
<sequence length="612" mass="66606">MYSIGKHAQKRSTPYPPFGEYCHNKITFFCLHIVFSAPTTRDPAIPVTESQTSFTAPHDLQFCLDPVGPAVMGVNLDVALFLVPGGYRLYVARRARLSPVSSQLSMATEEGKDSLEVEANVQNETDETSRRRVFTTTTPKLITCLKMVILPLCGVVLIILHHFFYLRLSNQPVYPYAFVFHGWNLDKPEWALTIGNAIASTVKFCFSISIGVVFVQRFWHALREEHYTIEELDAIFAAQSGPYTWTAWRRATGLAIIAALALSMSAMAIFPPTALTVKTNPIPIACDIFDVNLKDTSLFVGTTPSPALSTLAFRTLGGGTYVPFPPSPCGECSYNVTYAAPALNCTQIDIPSSPFLPDTANLTVLWNSTTQRTPDGDVGVYIWSRQGNFQQGIYTSPEVILCKSQNATYDVGVVYINGTHVAATTSLVPSTGGTTGSNATVEETSYDAVLKAFGQTMNGPFIVEVTSADGEHVSVISQTAVSVSSLGNFNATSWTLNNELLTTLPMLMKNISTGLLPGSVTPDSTSSTLAPVRDAVCYSRTTLYNYNKKRLLIPYCSGLFVTLVCVGLGFQSVRVHGGESLEFSRLANQIYHDPKARTLPNPTSPLPPPSLH</sequence>
<dbReference type="AlphaFoldDB" id="A0A4Y7PTS3"/>
<protein>
    <submittedName>
        <fullName evidence="2">Uncharacterized protein</fullName>
    </submittedName>
</protein>
<accession>A0A4Y7PTS3</accession>
<evidence type="ECO:0000313" key="3">
    <source>
        <dbReference type="Proteomes" id="UP000294933"/>
    </source>
</evidence>
<keyword evidence="1" id="KW-0812">Transmembrane</keyword>
<dbReference type="Proteomes" id="UP000294933">
    <property type="component" value="Unassembled WGS sequence"/>
</dbReference>
<keyword evidence="1" id="KW-1133">Transmembrane helix</keyword>
<dbReference type="OrthoDB" id="3198553at2759"/>
<dbReference type="EMBL" id="ML170203">
    <property type="protein sequence ID" value="TDL18813.1"/>
    <property type="molecule type" value="Genomic_DNA"/>
</dbReference>
<feature type="transmembrane region" description="Helical" evidence="1">
    <location>
        <begin position="251"/>
        <end position="270"/>
    </location>
</feature>
<name>A0A4Y7PTS3_9AGAM</name>
<feature type="transmembrane region" description="Helical" evidence="1">
    <location>
        <begin position="141"/>
        <end position="164"/>
    </location>
</feature>
<feature type="transmembrane region" description="Helical" evidence="1">
    <location>
        <begin position="190"/>
        <end position="215"/>
    </location>
</feature>
<organism evidence="2 3">
    <name type="scientific">Rickenella mellea</name>
    <dbReference type="NCBI Taxonomy" id="50990"/>
    <lineage>
        <taxon>Eukaryota</taxon>
        <taxon>Fungi</taxon>
        <taxon>Dikarya</taxon>
        <taxon>Basidiomycota</taxon>
        <taxon>Agaricomycotina</taxon>
        <taxon>Agaricomycetes</taxon>
        <taxon>Hymenochaetales</taxon>
        <taxon>Rickenellaceae</taxon>
        <taxon>Rickenella</taxon>
    </lineage>
</organism>
<keyword evidence="1" id="KW-0472">Membrane</keyword>